<dbReference type="AlphaFoldDB" id="A0A9D3Z0J3"/>
<proteinExistence type="predicted"/>
<evidence type="ECO:0000259" key="4">
    <source>
        <dbReference type="Pfam" id="PF04825"/>
    </source>
</evidence>
<evidence type="ECO:0000256" key="2">
    <source>
        <dbReference type="ARBA" id="ARBA00023242"/>
    </source>
</evidence>
<dbReference type="PANTHER" id="PTHR12585">
    <property type="entry name" value="SCC1 / RAD21 FAMILY MEMBER"/>
    <property type="match status" value="1"/>
</dbReference>
<feature type="domain" description="Rad21/Rec8-like protein N-terminal" evidence="4">
    <location>
        <begin position="1"/>
        <end position="107"/>
    </location>
</feature>
<comment type="subcellular location">
    <subcellularLocation>
        <location evidence="1">Nucleus</location>
    </subcellularLocation>
</comment>
<reference evidence="5" key="1">
    <citation type="journal article" date="2019" name="bioRxiv">
        <title>The Genome of the Zebra Mussel, Dreissena polymorpha: A Resource for Invasive Species Research.</title>
        <authorList>
            <person name="McCartney M.A."/>
            <person name="Auch B."/>
            <person name="Kono T."/>
            <person name="Mallez S."/>
            <person name="Zhang Y."/>
            <person name="Obille A."/>
            <person name="Becker A."/>
            <person name="Abrahante J.E."/>
            <person name="Garbe J."/>
            <person name="Badalamenti J.P."/>
            <person name="Herman A."/>
            <person name="Mangelson H."/>
            <person name="Liachko I."/>
            <person name="Sullivan S."/>
            <person name="Sone E.D."/>
            <person name="Koren S."/>
            <person name="Silverstein K.A.T."/>
            <person name="Beckman K.B."/>
            <person name="Gohl D.M."/>
        </authorList>
    </citation>
    <scope>NUCLEOTIDE SEQUENCE</scope>
    <source>
        <strain evidence="5">Duluth1</strain>
        <tissue evidence="5">Whole animal</tissue>
    </source>
</reference>
<dbReference type="InterPro" id="IPR006910">
    <property type="entry name" value="Rad21_Rec8_N"/>
</dbReference>
<keyword evidence="6" id="KW-1185">Reference proteome</keyword>
<dbReference type="PANTHER" id="PTHR12585:SF27">
    <property type="entry name" value="MEIOTIC RECOMBINATION PROTEIN REC8 HOMOLOG"/>
    <property type="match status" value="1"/>
</dbReference>
<feature type="region of interest" description="Disordered" evidence="3">
    <location>
        <begin position="210"/>
        <end position="230"/>
    </location>
</feature>
<feature type="compositionally biased region" description="Pro residues" evidence="3">
    <location>
        <begin position="443"/>
        <end position="457"/>
    </location>
</feature>
<dbReference type="GO" id="GO:0005634">
    <property type="term" value="C:nucleus"/>
    <property type="evidence" value="ECO:0007669"/>
    <property type="project" value="UniProtKB-SubCell"/>
</dbReference>
<dbReference type="GO" id="GO:0003682">
    <property type="term" value="F:chromatin binding"/>
    <property type="evidence" value="ECO:0007669"/>
    <property type="project" value="TreeGrafter"/>
</dbReference>
<dbReference type="Proteomes" id="UP000828390">
    <property type="component" value="Unassembled WGS sequence"/>
</dbReference>
<dbReference type="GO" id="GO:0006302">
    <property type="term" value="P:double-strand break repair"/>
    <property type="evidence" value="ECO:0007669"/>
    <property type="project" value="TreeGrafter"/>
</dbReference>
<organism evidence="5 6">
    <name type="scientific">Dreissena polymorpha</name>
    <name type="common">Zebra mussel</name>
    <name type="synonym">Mytilus polymorpha</name>
    <dbReference type="NCBI Taxonomy" id="45954"/>
    <lineage>
        <taxon>Eukaryota</taxon>
        <taxon>Metazoa</taxon>
        <taxon>Spiralia</taxon>
        <taxon>Lophotrochozoa</taxon>
        <taxon>Mollusca</taxon>
        <taxon>Bivalvia</taxon>
        <taxon>Autobranchia</taxon>
        <taxon>Heteroconchia</taxon>
        <taxon>Euheterodonta</taxon>
        <taxon>Imparidentia</taxon>
        <taxon>Neoheterodontei</taxon>
        <taxon>Myida</taxon>
        <taxon>Dreissenoidea</taxon>
        <taxon>Dreissenidae</taxon>
        <taxon>Dreissena</taxon>
    </lineage>
</organism>
<sequence>MFYSQDILQKRGGKFGKIWLAATMFSKLTRRDIASVNVDQSCDDILQYIEVRLDPQLPRKHRPRLSLYLSSLLMYGIVRIHNKHSQYLLDDVVLALTKFGHIINKLTEIELRELPRADLVTLPDMAMDFENMSSQELDNFLIVPEHHEDVWWLEASLLSPKSEVMLSPEPARKRKTRKGKTGEEEGERTGPQVANVEDITLREAPTLPCMDMDNIMSPHRQIPPDQDLPPMTQAELEDLLLQGEEPIPPREEQMGPLPDLPTSTPAHPGMQPPTQQHGQSILSPIVPLREELEVTLPVQPEVRPRPSRKPSQPPAPEVTMTTSPQQGPRVPRHSLEMDLSEIRPGVSPSPRRRRRQLVFADKETQISKEKMKEFLNTGATTCEPFTVKDTTGMEAHDLLMMPGDRVLWEEGIASPRRGPLSHKEYKNHQDQPGASGGLWPTCPLDPPRALRPPGPQL</sequence>
<evidence type="ECO:0000256" key="1">
    <source>
        <dbReference type="ARBA" id="ARBA00004123"/>
    </source>
</evidence>
<name>A0A9D3Z0J3_DREPO</name>
<feature type="region of interest" description="Disordered" evidence="3">
    <location>
        <begin position="296"/>
        <end position="331"/>
    </location>
</feature>
<protein>
    <recommendedName>
        <fullName evidence="4">Rad21/Rec8-like protein N-terminal domain-containing protein</fullName>
    </recommendedName>
</protein>
<dbReference type="InterPro" id="IPR039781">
    <property type="entry name" value="Rad21/Rec8-like"/>
</dbReference>
<feature type="region of interest" description="Disordered" evidence="3">
    <location>
        <begin position="410"/>
        <end position="457"/>
    </location>
</feature>
<accession>A0A9D3Z0J3</accession>
<dbReference type="EMBL" id="JAIWYP010000014">
    <property type="protein sequence ID" value="KAH3707894.1"/>
    <property type="molecule type" value="Genomic_DNA"/>
</dbReference>
<comment type="caution">
    <text evidence="5">The sequence shown here is derived from an EMBL/GenBank/DDBJ whole genome shotgun (WGS) entry which is preliminary data.</text>
</comment>
<dbReference type="GO" id="GO:0051177">
    <property type="term" value="P:meiotic sister chromatid cohesion"/>
    <property type="evidence" value="ECO:0007669"/>
    <property type="project" value="TreeGrafter"/>
</dbReference>
<evidence type="ECO:0000313" key="5">
    <source>
        <dbReference type="EMBL" id="KAH3707894.1"/>
    </source>
</evidence>
<dbReference type="GO" id="GO:0030893">
    <property type="term" value="C:meiotic cohesin complex"/>
    <property type="evidence" value="ECO:0007669"/>
    <property type="project" value="TreeGrafter"/>
</dbReference>
<evidence type="ECO:0000313" key="6">
    <source>
        <dbReference type="Proteomes" id="UP000828390"/>
    </source>
</evidence>
<feature type="region of interest" description="Disordered" evidence="3">
    <location>
        <begin position="246"/>
        <end position="279"/>
    </location>
</feature>
<evidence type="ECO:0000256" key="3">
    <source>
        <dbReference type="SAM" id="MobiDB-lite"/>
    </source>
</evidence>
<feature type="region of interest" description="Disordered" evidence="3">
    <location>
        <begin position="163"/>
        <end position="191"/>
    </location>
</feature>
<reference evidence="5" key="2">
    <citation type="submission" date="2020-11" db="EMBL/GenBank/DDBJ databases">
        <authorList>
            <person name="McCartney M.A."/>
            <person name="Auch B."/>
            <person name="Kono T."/>
            <person name="Mallez S."/>
            <person name="Becker A."/>
            <person name="Gohl D.M."/>
            <person name="Silverstein K.A.T."/>
            <person name="Koren S."/>
            <person name="Bechman K.B."/>
            <person name="Herman A."/>
            <person name="Abrahante J.E."/>
            <person name="Garbe J."/>
        </authorList>
    </citation>
    <scope>NUCLEOTIDE SEQUENCE</scope>
    <source>
        <strain evidence="5">Duluth1</strain>
        <tissue evidence="5">Whole animal</tissue>
    </source>
</reference>
<keyword evidence="2" id="KW-0539">Nucleus</keyword>
<dbReference type="Pfam" id="PF04825">
    <property type="entry name" value="Rad21_Rec8_N"/>
    <property type="match status" value="1"/>
</dbReference>
<gene>
    <name evidence="5" type="ORF">DPMN_067313</name>
</gene>